<dbReference type="Proteomes" id="UP000691718">
    <property type="component" value="Unassembled WGS sequence"/>
</dbReference>
<accession>A0A8S3Y6P9</accession>
<dbReference type="AlphaFoldDB" id="A0A8S3Y6P9"/>
<feature type="region of interest" description="Disordered" evidence="1">
    <location>
        <begin position="45"/>
        <end position="86"/>
    </location>
</feature>
<comment type="caution">
    <text evidence="2">The sequence shown here is derived from an EMBL/GenBank/DDBJ whole genome shotgun (WGS) entry which is preliminary data.</text>
</comment>
<feature type="region of interest" description="Disordered" evidence="1">
    <location>
        <begin position="1"/>
        <end position="28"/>
    </location>
</feature>
<evidence type="ECO:0000313" key="3">
    <source>
        <dbReference type="Proteomes" id="UP000691718"/>
    </source>
</evidence>
<reference evidence="2" key="1">
    <citation type="submission" date="2021-04" db="EMBL/GenBank/DDBJ databases">
        <authorList>
            <person name="Tunstrom K."/>
        </authorList>
    </citation>
    <scope>NUCLEOTIDE SEQUENCE</scope>
</reference>
<name>A0A8S3Y6P9_PARAO</name>
<feature type="compositionally biased region" description="Basic residues" evidence="1">
    <location>
        <begin position="7"/>
        <end position="20"/>
    </location>
</feature>
<sequence length="86" mass="9553">MISLLASHRREKGKVKKSHSSGKGGDETYKSTWFAYKALAFLEDRNNQGTTQHRGQNQTSYPTAPCASPVPSESSQISYEDVDFVN</sequence>
<evidence type="ECO:0000313" key="2">
    <source>
        <dbReference type="EMBL" id="CAG5051507.1"/>
    </source>
</evidence>
<gene>
    <name evidence="2" type="ORF">PAPOLLO_LOCUS25093</name>
</gene>
<proteinExistence type="predicted"/>
<organism evidence="2 3">
    <name type="scientific">Parnassius apollo</name>
    <name type="common">Apollo butterfly</name>
    <name type="synonym">Papilio apollo</name>
    <dbReference type="NCBI Taxonomy" id="110799"/>
    <lineage>
        <taxon>Eukaryota</taxon>
        <taxon>Metazoa</taxon>
        <taxon>Ecdysozoa</taxon>
        <taxon>Arthropoda</taxon>
        <taxon>Hexapoda</taxon>
        <taxon>Insecta</taxon>
        <taxon>Pterygota</taxon>
        <taxon>Neoptera</taxon>
        <taxon>Endopterygota</taxon>
        <taxon>Lepidoptera</taxon>
        <taxon>Glossata</taxon>
        <taxon>Ditrysia</taxon>
        <taxon>Papilionoidea</taxon>
        <taxon>Papilionidae</taxon>
        <taxon>Parnassiinae</taxon>
        <taxon>Parnassini</taxon>
        <taxon>Parnassius</taxon>
        <taxon>Parnassius</taxon>
    </lineage>
</organism>
<dbReference type="EMBL" id="CAJQZP010001501">
    <property type="protein sequence ID" value="CAG5051507.1"/>
    <property type="molecule type" value="Genomic_DNA"/>
</dbReference>
<dbReference type="OrthoDB" id="7466641at2759"/>
<keyword evidence="3" id="KW-1185">Reference proteome</keyword>
<protein>
    <submittedName>
        <fullName evidence="2">(apollo) hypothetical protein</fullName>
    </submittedName>
</protein>
<evidence type="ECO:0000256" key="1">
    <source>
        <dbReference type="SAM" id="MobiDB-lite"/>
    </source>
</evidence>
<feature type="compositionally biased region" description="Polar residues" evidence="1">
    <location>
        <begin position="47"/>
        <end position="62"/>
    </location>
</feature>